<accession>A0ABU0MH68</accession>
<evidence type="ECO:0000256" key="1">
    <source>
        <dbReference type="SAM" id="MobiDB-lite"/>
    </source>
</evidence>
<gene>
    <name evidence="2" type="ORF">QO018_001626</name>
</gene>
<evidence type="ECO:0000313" key="2">
    <source>
        <dbReference type="EMBL" id="MDQ0532779.1"/>
    </source>
</evidence>
<dbReference type="Proteomes" id="UP001244552">
    <property type="component" value="Unassembled WGS sequence"/>
</dbReference>
<protein>
    <submittedName>
        <fullName evidence="2">Uncharacterized protein</fullName>
    </submittedName>
</protein>
<name>A0ABU0MH68_9PROT</name>
<proteinExistence type="predicted"/>
<organism evidence="2 3">
    <name type="scientific">Azospirillum picis</name>
    <dbReference type="NCBI Taxonomy" id="488438"/>
    <lineage>
        <taxon>Bacteria</taxon>
        <taxon>Pseudomonadati</taxon>
        <taxon>Pseudomonadota</taxon>
        <taxon>Alphaproteobacteria</taxon>
        <taxon>Rhodospirillales</taxon>
        <taxon>Azospirillaceae</taxon>
        <taxon>Azospirillum</taxon>
    </lineage>
</organism>
<comment type="caution">
    <text evidence="2">The sequence shown here is derived from an EMBL/GenBank/DDBJ whole genome shotgun (WGS) entry which is preliminary data.</text>
</comment>
<reference evidence="2 3" key="1">
    <citation type="submission" date="2023-07" db="EMBL/GenBank/DDBJ databases">
        <title>Genomic Encyclopedia of Type Strains, Phase IV (KMG-IV): sequencing the most valuable type-strain genomes for metagenomic binning, comparative biology and taxonomic classification.</title>
        <authorList>
            <person name="Goeker M."/>
        </authorList>
    </citation>
    <scope>NUCLEOTIDE SEQUENCE [LARGE SCALE GENOMIC DNA]</scope>
    <source>
        <strain evidence="2 3">DSM 19922</strain>
    </source>
</reference>
<dbReference type="EMBL" id="JAUSVU010000004">
    <property type="protein sequence ID" value="MDQ0532779.1"/>
    <property type="molecule type" value="Genomic_DNA"/>
</dbReference>
<feature type="region of interest" description="Disordered" evidence="1">
    <location>
        <begin position="1"/>
        <end position="38"/>
    </location>
</feature>
<evidence type="ECO:0000313" key="3">
    <source>
        <dbReference type="Proteomes" id="UP001244552"/>
    </source>
</evidence>
<feature type="compositionally biased region" description="Low complexity" evidence="1">
    <location>
        <begin position="13"/>
        <end position="24"/>
    </location>
</feature>
<sequence length="100" mass="10197">MSEPSSFVAVTITPEPAETEPTGGELPGPMPPPATSTASPAIIEVSLSTLADQMGTAGAVLKPLHDLIAAHVMAAAWRRYAGARAGQGQDRHRAAVGVRA</sequence>
<keyword evidence="3" id="KW-1185">Reference proteome</keyword>